<keyword evidence="2" id="KW-1133">Transmembrane helix</keyword>
<name>A0A6A5YQ36_9PLEO</name>
<dbReference type="AlphaFoldDB" id="A0A6A5YQ36"/>
<protein>
    <submittedName>
        <fullName evidence="3">Uncharacterized protein</fullName>
    </submittedName>
</protein>
<evidence type="ECO:0000313" key="3">
    <source>
        <dbReference type="EMBL" id="KAF2108298.1"/>
    </source>
</evidence>
<proteinExistence type="predicted"/>
<feature type="transmembrane region" description="Helical" evidence="2">
    <location>
        <begin position="64"/>
        <end position="83"/>
    </location>
</feature>
<evidence type="ECO:0000256" key="2">
    <source>
        <dbReference type="SAM" id="Phobius"/>
    </source>
</evidence>
<dbReference type="InterPro" id="IPR046670">
    <property type="entry name" value="DUF6540"/>
</dbReference>
<evidence type="ECO:0000313" key="4">
    <source>
        <dbReference type="Proteomes" id="UP000799770"/>
    </source>
</evidence>
<keyword evidence="2" id="KW-0812">Transmembrane</keyword>
<dbReference type="EMBL" id="ML977348">
    <property type="protein sequence ID" value="KAF2108298.1"/>
    <property type="molecule type" value="Genomic_DNA"/>
</dbReference>
<feature type="region of interest" description="Disordered" evidence="1">
    <location>
        <begin position="163"/>
        <end position="183"/>
    </location>
</feature>
<gene>
    <name evidence="3" type="ORF">BDV96DRAFT_587536</name>
</gene>
<organism evidence="3 4">
    <name type="scientific">Lophiotrema nucula</name>
    <dbReference type="NCBI Taxonomy" id="690887"/>
    <lineage>
        <taxon>Eukaryota</taxon>
        <taxon>Fungi</taxon>
        <taxon>Dikarya</taxon>
        <taxon>Ascomycota</taxon>
        <taxon>Pezizomycotina</taxon>
        <taxon>Dothideomycetes</taxon>
        <taxon>Pleosporomycetidae</taxon>
        <taxon>Pleosporales</taxon>
        <taxon>Lophiotremataceae</taxon>
        <taxon>Lophiotrema</taxon>
    </lineage>
</organism>
<sequence>MPTFIESWRLDTMLSAVKEGPRELKNEYKSLRSCVTLNRSTHTILRTLHSRLAHLSPPQHFPFLQYHFFAFLVAFIMSYNVYLREHVGRARNHHVIFVQTESNGGGFIFQVARNIQQGIAFDHKRAKPSKESETCLGQEKIGTVTKANFDRIQSIVETLPPPPKQFNRPKRINPSIPLRRCQE</sequence>
<dbReference type="Proteomes" id="UP000799770">
    <property type="component" value="Unassembled WGS sequence"/>
</dbReference>
<dbReference type="OrthoDB" id="4135672at2759"/>
<dbReference type="Pfam" id="PF20174">
    <property type="entry name" value="DUF6540"/>
    <property type="match status" value="1"/>
</dbReference>
<keyword evidence="4" id="KW-1185">Reference proteome</keyword>
<evidence type="ECO:0000256" key="1">
    <source>
        <dbReference type="SAM" id="MobiDB-lite"/>
    </source>
</evidence>
<keyword evidence="2" id="KW-0472">Membrane</keyword>
<reference evidence="3" key="1">
    <citation type="journal article" date="2020" name="Stud. Mycol.">
        <title>101 Dothideomycetes genomes: a test case for predicting lifestyles and emergence of pathogens.</title>
        <authorList>
            <person name="Haridas S."/>
            <person name="Albert R."/>
            <person name="Binder M."/>
            <person name="Bloem J."/>
            <person name="Labutti K."/>
            <person name="Salamov A."/>
            <person name="Andreopoulos B."/>
            <person name="Baker S."/>
            <person name="Barry K."/>
            <person name="Bills G."/>
            <person name="Bluhm B."/>
            <person name="Cannon C."/>
            <person name="Castanera R."/>
            <person name="Culley D."/>
            <person name="Daum C."/>
            <person name="Ezra D."/>
            <person name="Gonzalez J."/>
            <person name="Henrissat B."/>
            <person name="Kuo A."/>
            <person name="Liang C."/>
            <person name="Lipzen A."/>
            <person name="Lutzoni F."/>
            <person name="Magnuson J."/>
            <person name="Mondo S."/>
            <person name="Nolan M."/>
            <person name="Ohm R."/>
            <person name="Pangilinan J."/>
            <person name="Park H.-J."/>
            <person name="Ramirez L."/>
            <person name="Alfaro M."/>
            <person name="Sun H."/>
            <person name="Tritt A."/>
            <person name="Yoshinaga Y."/>
            <person name="Zwiers L.-H."/>
            <person name="Turgeon B."/>
            <person name="Goodwin S."/>
            <person name="Spatafora J."/>
            <person name="Crous P."/>
            <person name="Grigoriev I."/>
        </authorList>
    </citation>
    <scope>NUCLEOTIDE SEQUENCE</scope>
    <source>
        <strain evidence="3">CBS 627.86</strain>
    </source>
</reference>
<accession>A0A6A5YQ36</accession>